<dbReference type="InterPro" id="IPR024623">
    <property type="entry name" value="YtxH"/>
</dbReference>
<dbReference type="EMBL" id="MEUA01000061">
    <property type="protein sequence ID" value="OGC13161.1"/>
    <property type="molecule type" value="Genomic_DNA"/>
</dbReference>
<evidence type="ECO:0000313" key="2">
    <source>
        <dbReference type="Proteomes" id="UP000177905"/>
    </source>
</evidence>
<evidence type="ECO:0008006" key="3">
    <source>
        <dbReference type="Google" id="ProtNLM"/>
    </source>
</evidence>
<reference evidence="1 2" key="1">
    <citation type="journal article" date="2016" name="Nat. Commun.">
        <title>Thousands of microbial genomes shed light on interconnected biogeochemical processes in an aquifer system.</title>
        <authorList>
            <person name="Anantharaman K."/>
            <person name="Brown C.T."/>
            <person name="Hug L.A."/>
            <person name="Sharon I."/>
            <person name="Castelle C.J."/>
            <person name="Probst A.J."/>
            <person name="Thomas B.C."/>
            <person name="Singh A."/>
            <person name="Wilkins M.J."/>
            <person name="Karaoz U."/>
            <person name="Brodie E.L."/>
            <person name="Williams K.H."/>
            <person name="Hubbard S.S."/>
            <person name="Banfield J.F."/>
        </authorList>
    </citation>
    <scope>NUCLEOTIDE SEQUENCE [LARGE SCALE GENOMIC DNA]</scope>
</reference>
<organism evidence="1 2">
    <name type="scientific">candidate division WOR-1 bacterium RIFOXYB2_FULL_36_35</name>
    <dbReference type="NCBI Taxonomy" id="1802578"/>
    <lineage>
        <taxon>Bacteria</taxon>
        <taxon>Bacillati</taxon>
        <taxon>Saganbacteria</taxon>
    </lineage>
</organism>
<protein>
    <recommendedName>
        <fullName evidence="3">YtxH domain-containing protein</fullName>
    </recommendedName>
</protein>
<accession>A0A1F4RYB3</accession>
<proteinExistence type="predicted"/>
<comment type="caution">
    <text evidence="1">The sequence shown here is derived from an EMBL/GenBank/DDBJ whole genome shotgun (WGS) entry which is preliminary data.</text>
</comment>
<dbReference type="Proteomes" id="UP000177905">
    <property type="component" value="Unassembled WGS sequence"/>
</dbReference>
<evidence type="ECO:0000313" key="1">
    <source>
        <dbReference type="EMBL" id="OGC13161.1"/>
    </source>
</evidence>
<dbReference type="Pfam" id="PF12732">
    <property type="entry name" value="YtxH"/>
    <property type="match status" value="1"/>
</dbReference>
<gene>
    <name evidence="1" type="ORF">A2290_07620</name>
</gene>
<name>A0A1F4RYB3_UNCSA</name>
<sequence>MKRVLRKIFGWGIIGFILGLAFAPQKGEETRKQIKEAIEKGKEKFEEIKGNKNCCKEEEKK</sequence>
<dbReference type="AlphaFoldDB" id="A0A1F4RYB3"/>